<protein>
    <submittedName>
        <fullName evidence="1">ABC transporter substrate-binding protein</fullName>
    </submittedName>
</protein>
<organism evidence="1 2">
    <name type="scientific">Limnobacter thiooxidans</name>
    <dbReference type="NCBI Taxonomy" id="131080"/>
    <lineage>
        <taxon>Bacteria</taxon>
        <taxon>Pseudomonadati</taxon>
        <taxon>Pseudomonadota</taxon>
        <taxon>Betaproteobacteria</taxon>
        <taxon>Burkholderiales</taxon>
        <taxon>Burkholderiaceae</taxon>
        <taxon>Limnobacter</taxon>
    </lineage>
</organism>
<dbReference type="Gene3D" id="3.40.190.270">
    <property type="match status" value="1"/>
</dbReference>
<dbReference type="RefSeq" id="WP_130557883.1">
    <property type="nucleotide sequence ID" value="NZ_AP028947.1"/>
</dbReference>
<sequence length="355" mass="39780">MANSLPSIWYTRCGAATASALAIHYGFLQQEFSQSEVNLLSLKDSDSLAIRNSHYNHTQSGMFREGGNIPPIWAKGLGQETVVLAITWLDEYQGILVRENSKYKSIHDLKGARLGIPRHEKALIDFQRGAAQHGFETALNLAGISTPEVRWVDIAHPSYDSSDGPAPVRVRDEHYRAPVLKALDDDLVDAVFLRFTSGVEAARDGRYRELININALDDPLLRVNNGTPRPVTVDCKFLDHHPDLVVRYLSVLIRTALWASQNPEAVLDQLNQDRSAEHRALIPLSHGSKVHESFFPKLNEQYITGLEVQKNFLRDWGYLVKDFDVREWIDPEPLQHALALAKSKPPLQLATALAA</sequence>
<dbReference type="AlphaFoldDB" id="A0AA86J4B2"/>
<dbReference type="Gene3D" id="3.40.190.10">
    <property type="entry name" value="Periplasmic binding protein-like II"/>
    <property type="match status" value="1"/>
</dbReference>
<dbReference type="EMBL" id="AP028947">
    <property type="protein sequence ID" value="BET26994.1"/>
    <property type="molecule type" value="Genomic_DNA"/>
</dbReference>
<keyword evidence="2" id="KW-1185">Reference proteome</keyword>
<name>A0AA86J4B2_9BURK</name>
<gene>
    <name evidence="1" type="ORF">RGQ30_24950</name>
</gene>
<reference evidence="1 2" key="1">
    <citation type="submission" date="2023-10" db="EMBL/GenBank/DDBJ databases">
        <title>Complete Genome Sequence of Limnobacter thiooxidans CS-K2T, Isolated from freshwater lake sediments in Bavaria, Germany.</title>
        <authorList>
            <person name="Naruki M."/>
            <person name="Watanabe A."/>
            <person name="Warashina T."/>
            <person name="Morita T."/>
            <person name="Arakawa K."/>
        </authorList>
    </citation>
    <scope>NUCLEOTIDE SEQUENCE [LARGE SCALE GENOMIC DNA]</scope>
    <source>
        <strain evidence="1 2">CS-K2</strain>
    </source>
</reference>
<proteinExistence type="predicted"/>
<evidence type="ECO:0000313" key="2">
    <source>
        <dbReference type="Proteomes" id="UP001329151"/>
    </source>
</evidence>
<dbReference type="Proteomes" id="UP001329151">
    <property type="component" value="Chromosome"/>
</dbReference>
<dbReference type="SUPFAM" id="SSF53850">
    <property type="entry name" value="Periplasmic binding protein-like II"/>
    <property type="match status" value="1"/>
</dbReference>
<dbReference type="PANTHER" id="PTHR30024">
    <property type="entry name" value="ALIPHATIC SULFONATES-BINDING PROTEIN-RELATED"/>
    <property type="match status" value="1"/>
</dbReference>
<accession>A0AA86J4B2</accession>
<evidence type="ECO:0000313" key="1">
    <source>
        <dbReference type="EMBL" id="BET26994.1"/>
    </source>
</evidence>
<dbReference type="KEGG" id="lto:RGQ30_24950"/>